<gene>
    <name evidence="1" type="ORF">CWN50_35040</name>
</gene>
<sequence length="73" mass="8176">PVIVSDIPANLEIGLPAEVYFPTGNVAALAQKIQSWRGEETADYSQLMPKYRWPDIAAKTAQVYQRLMNKSQP</sequence>
<organism evidence="1 2">
    <name type="scientific">Klebsiella michiganensis</name>
    <dbReference type="NCBI Taxonomy" id="1134687"/>
    <lineage>
        <taxon>Bacteria</taxon>
        <taxon>Pseudomonadati</taxon>
        <taxon>Pseudomonadota</taxon>
        <taxon>Gammaproteobacteria</taxon>
        <taxon>Enterobacterales</taxon>
        <taxon>Enterobacteriaceae</taxon>
        <taxon>Klebsiella/Raoultella group</taxon>
        <taxon>Klebsiella</taxon>
    </lineage>
</organism>
<evidence type="ECO:0000313" key="2">
    <source>
        <dbReference type="Proteomes" id="UP000234505"/>
    </source>
</evidence>
<feature type="non-terminal residue" evidence="1">
    <location>
        <position position="1"/>
    </location>
</feature>
<proteinExistence type="predicted"/>
<dbReference type="AlphaFoldDB" id="A0A2J4PCK9"/>
<reference evidence="1 2" key="2">
    <citation type="submission" date="2018-01" db="EMBL/GenBank/DDBJ databases">
        <title>Genomic study of Klebsiella pneumoniae.</title>
        <authorList>
            <person name="Yang Y."/>
            <person name="Bicalho R."/>
        </authorList>
    </citation>
    <scope>NUCLEOTIDE SEQUENCE [LARGE SCALE GENOMIC DNA]</scope>
    <source>
        <strain evidence="1 2">A11</strain>
    </source>
</reference>
<dbReference type="Proteomes" id="UP000234505">
    <property type="component" value="Unassembled WGS sequence"/>
</dbReference>
<reference evidence="1 2" key="1">
    <citation type="submission" date="2017-11" db="EMBL/GenBank/DDBJ databases">
        <authorList>
            <person name="Han C.G."/>
        </authorList>
    </citation>
    <scope>NUCLEOTIDE SEQUENCE [LARGE SCALE GENOMIC DNA]</scope>
    <source>
        <strain evidence="1 2">A11</strain>
    </source>
</reference>
<protein>
    <submittedName>
        <fullName evidence="1">Phosphonate ABC transporter substrate-binding protein</fullName>
    </submittedName>
</protein>
<dbReference type="SUPFAM" id="SSF53756">
    <property type="entry name" value="UDP-Glycosyltransferase/glycogen phosphorylase"/>
    <property type="match status" value="1"/>
</dbReference>
<comment type="caution">
    <text evidence="1">The sequence shown here is derived from an EMBL/GenBank/DDBJ whole genome shotgun (WGS) entry which is preliminary data.</text>
</comment>
<name>A0A2J4PCK9_9ENTR</name>
<evidence type="ECO:0000313" key="1">
    <source>
        <dbReference type="EMBL" id="PLL16547.1"/>
    </source>
</evidence>
<accession>A0A2J4PCK9</accession>
<dbReference type="EMBL" id="PIDS01002144">
    <property type="protein sequence ID" value="PLL16547.1"/>
    <property type="molecule type" value="Genomic_DNA"/>
</dbReference>